<proteinExistence type="predicted"/>
<evidence type="ECO:0000313" key="1">
    <source>
        <dbReference type="EMBL" id="KAG5481930.1"/>
    </source>
</evidence>
<reference evidence="2" key="2">
    <citation type="journal article" date="2021" name="Sci. Data">
        <title>Chromosome-scale genome sequencing, assembly and annotation of six genomes from subfamily Leishmaniinae.</title>
        <authorList>
            <person name="Almutairi H."/>
            <person name="Urbaniak M.D."/>
            <person name="Bates M.D."/>
            <person name="Jariyapan N."/>
            <person name="Kwakye-Nuako G."/>
            <person name="Thomaz Soccol V."/>
            <person name="Al-Salem W.S."/>
            <person name="Dillon R.J."/>
            <person name="Bates P.A."/>
            <person name="Gatherer D."/>
        </authorList>
    </citation>
    <scope>NUCLEOTIDE SEQUENCE [LARGE SCALE GENOMIC DNA]</scope>
</reference>
<dbReference type="OrthoDB" id="260743at2759"/>
<name>A0A836HS50_9TRYP</name>
<evidence type="ECO:0000313" key="2">
    <source>
        <dbReference type="Proteomes" id="UP000673552"/>
    </source>
</evidence>
<dbReference type="Proteomes" id="UP000673552">
    <property type="component" value="Unassembled WGS sequence"/>
</dbReference>
<reference evidence="2" key="1">
    <citation type="journal article" date="2021" name="Microbiol. Resour. Announc.">
        <title>LGAAP: Leishmaniinae Genome Assembly and Annotation Pipeline.</title>
        <authorList>
            <person name="Almutairi H."/>
            <person name="Urbaniak M.D."/>
            <person name="Bates M.D."/>
            <person name="Jariyapan N."/>
            <person name="Kwakye-Nuako G."/>
            <person name="Thomaz-Soccol V."/>
            <person name="Al-Salem W.S."/>
            <person name="Dillon R.J."/>
            <person name="Bates P.A."/>
            <person name="Gatherer D."/>
        </authorList>
    </citation>
    <scope>NUCLEOTIDE SEQUENCE [LARGE SCALE GENOMIC DNA]</scope>
</reference>
<comment type="caution">
    <text evidence="1">The sequence shown here is derived from an EMBL/GenBank/DDBJ whole genome shotgun (WGS) entry which is preliminary data.</text>
</comment>
<dbReference type="AlphaFoldDB" id="A0A836HS50"/>
<accession>A0A836HS50</accession>
<dbReference type="RefSeq" id="XP_067179723.1">
    <property type="nucleotide sequence ID" value="XM_067323088.1"/>
</dbReference>
<organism evidence="1 2">
    <name type="scientific">Leishmania martiniquensis</name>
    <dbReference type="NCBI Taxonomy" id="1580590"/>
    <lineage>
        <taxon>Eukaryota</taxon>
        <taxon>Discoba</taxon>
        <taxon>Euglenozoa</taxon>
        <taxon>Kinetoplastea</taxon>
        <taxon>Metakinetoplastina</taxon>
        <taxon>Trypanosomatida</taxon>
        <taxon>Trypanosomatidae</taxon>
        <taxon>Leishmaniinae</taxon>
        <taxon>Leishmania</taxon>
    </lineage>
</organism>
<gene>
    <name evidence="1" type="ORF">LSCM1_05640</name>
</gene>
<dbReference type="KEGG" id="lmat:92515600"/>
<protein>
    <submittedName>
        <fullName evidence="1">Uncharacterized protein</fullName>
    </submittedName>
</protein>
<sequence length="408" mass="45255">MSQPFAPSSSSQRSHTTPRRQKDWCTLLRLLQEVQQLMEQRLEAVEIELQCLEAFRGSIVSEMHSDASPSQRSIAVLYPKGNGRRDREEAPLVGYLTACRSQRIEVSSRVFSPFREAGLYLTSKNRIVRVAPLALSEDEKARQEVEHLLPSSSPVGVVKTKAFPSAGLARLLAALTAAGLDKADFTLSGTSVGRCLSVHANPEPRDVAALCAAVPEKQVRALFDDNMGDFGAIASSLYTYMAEQATIQGMVLPAMRKRSVKLLRLPPSRQQLQLETIIWSLRKCCDCSDRDLVESSHIQWCKALQTTALEGRMRTSRKRSAYATGYSQLLQGLKAVSRVRQGYLVLVLTVCGDFFDLLDAGTLPLQRRNGLFAFRGMLATPHESERFSGPPLPSWTSEGNRTEIFHAE</sequence>
<keyword evidence="2" id="KW-1185">Reference proteome</keyword>
<dbReference type="GeneID" id="92515600"/>
<dbReference type="EMBL" id="JAFEUZ010000016">
    <property type="protein sequence ID" value="KAG5481930.1"/>
    <property type="molecule type" value="Genomic_DNA"/>
</dbReference>